<gene>
    <name evidence="2" type="ORF">IKC_06537</name>
</gene>
<proteinExistence type="predicted"/>
<keyword evidence="1" id="KW-0472">Membrane</keyword>
<protein>
    <submittedName>
        <fullName evidence="2">Uncharacterized protein</fullName>
    </submittedName>
</protein>
<feature type="transmembrane region" description="Helical" evidence="1">
    <location>
        <begin position="12"/>
        <end position="35"/>
    </location>
</feature>
<keyword evidence="1" id="KW-1133">Transmembrane helix</keyword>
<keyword evidence="1" id="KW-0812">Transmembrane</keyword>
<dbReference type="EMBL" id="AHFK01000111">
    <property type="protein sequence ID" value="EOQ01279.1"/>
    <property type="molecule type" value="Genomic_DNA"/>
</dbReference>
<reference evidence="2 3" key="1">
    <citation type="submission" date="2012-12" db="EMBL/GenBank/DDBJ databases">
        <title>The Genome Sequence of Bacillus cereus VD184.</title>
        <authorList>
            <consortium name="The Broad Institute Genome Sequencing Platform"/>
            <consortium name="The Broad Institute Genome Sequencing Center for Infectious Disease"/>
            <person name="Feldgarden M."/>
            <person name="Van der Auwera G.A."/>
            <person name="Mahillon J."/>
            <person name="Duprez V."/>
            <person name="Timmery S."/>
            <person name="Mattelet C."/>
            <person name="Dierick K."/>
            <person name="Sun M."/>
            <person name="Yu Z."/>
            <person name="Zhu L."/>
            <person name="Hu X."/>
            <person name="Shank E.B."/>
            <person name="Swiecicka I."/>
            <person name="Hansen B.M."/>
            <person name="Andrup L."/>
            <person name="Walker B."/>
            <person name="Young S.K."/>
            <person name="Zeng Q."/>
            <person name="Gargeya S."/>
            <person name="Fitzgerald M."/>
            <person name="Haas B."/>
            <person name="Abouelleil A."/>
            <person name="Alvarado L."/>
            <person name="Arachchi H.M."/>
            <person name="Berlin A.M."/>
            <person name="Chapman S.B."/>
            <person name="Dewar J."/>
            <person name="Goldberg J."/>
            <person name="Griggs A."/>
            <person name="Gujja S."/>
            <person name="Hansen M."/>
            <person name="Howarth C."/>
            <person name="Imamovic A."/>
            <person name="Larimer J."/>
            <person name="McCowan C."/>
            <person name="Murphy C."/>
            <person name="Neiman D."/>
            <person name="Pearson M."/>
            <person name="Priest M."/>
            <person name="Roberts A."/>
            <person name="Saif S."/>
            <person name="Shea T."/>
            <person name="Sisk P."/>
            <person name="Sykes S."/>
            <person name="Wortman J."/>
            <person name="Nusbaum C."/>
            <person name="Birren B."/>
        </authorList>
    </citation>
    <scope>NUCLEOTIDE SEQUENCE [LARGE SCALE GENOMIC DNA]</scope>
    <source>
        <strain evidence="2 3">VD184</strain>
    </source>
</reference>
<dbReference type="AlphaFoldDB" id="A0A9W5VPG7"/>
<dbReference type="Proteomes" id="UP000014028">
    <property type="component" value="Unassembled WGS sequence"/>
</dbReference>
<sequence length="36" mass="4018">MGSDLGEAIIKMLFWLAYRTLGVFLAGIFAGWIIWG</sequence>
<evidence type="ECO:0000313" key="2">
    <source>
        <dbReference type="EMBL" id="EOQ01279.1"/>
    </source>
</evidence>
<comment type="caution">
    <text evidence="2">The sequence shown here is derived from an EMBL/GenBank/DDBJ whole genome shotgun (WGS) entry which is preliminary data.</text>
</comment>
<name>A0A9W5VPG7_BACCE</name>
<evidence type="ECO:0000256" key="1">
    <source>
        <dbReference type="SAM" id="Phobius"/>
    </source>
</evidence>
<organism evidence="2 3">
    <name type="scientific">Bacillus cereus VD184</name>
    <dbReference type="NCBI Taxonomy" id="1053242"/>
    <lineage>
        <taxon>Bacteria</taxon>
        <taxon>Bacillati</taxon>
        <taxon>Bacillota</taxon>
        <taxon>Bacilli</taxon>
        <taxon>Bacillales</taxon>
        <taxon>Bacillaceae</taxon>
        <taxon>Bacillus</taxon>
        <taxon>Bacillus cereus group</taxon>
    </lineage>
</organism>
<accession>A0A9W5VPG7</accession>
<evidence type="ECO:0000313" key="3">
    <source>
        <dbReference type="Proteomes" id="UP000014028"/>
    </source>
</evidence>